<accession>A0A396SA76</accession>
<evidence type="ECO:0000256" key="1">
    <source>
        <dbReference type="ARBA" id="ARBA00008784"/>
    </source>
</evidence>
<evidence type="ECO:0000259" key="8">
    <source>
        <dbReference type="PROSITE" id="PS51819"/>
    </source>
</evidence>
<evidence type="ECO:0000256" key="6">
    <source>
        <dbReference type="ARBA" id="ARBA00022964"/>
    </source>
</evidence>
<sequence length="357" mass="40482">MSKLSALDKWKYEFESELIIKGGFILEKFNYLPEIAKLGHVALITSDLEKSLWFFKEVVGLEETEEENGVHYLRAWGDFEHHTLSLKAGPEARVEHIAWKAKRREDVNNFAVLLEEAGVEVTRIEAGVEKGQGESIRFQLPSGHNFEIYFDMEKTKADTERKAALKNQTYKAWRKGISPRRIDHVNIGTNADPNVVINFLSEKLGFKIREYIKAPQDGMMGAWMSVTPLVHDIAVMGDPRFNSAHELHHLAYWSDNAQDILRAADILSENGIKFIGPGKHGISQALYVYVMDPGSGVRLELFSNGYLIFEPDWEPIEWTLEEMELGFTYWGEQAGANPEEQELTVNAGPAKATVINE</sequence>
<evidence type="ECO:0000313" key="9">
    <source>
        <dbReference type="EMBL" id="RHW37681.1"/>
    </source>
</evidence>
<feature type="domain" description="VOC" evidence="8">
    <location>
        <begin position="37"/>
        <end position="151"/>
    </location>
</feature>
<dbReference type="GO" id="GO:0046872">
    <property type="term" value="F:metal ion binding"/>
    <property type="evidence" value="ECO:0007669"/>
    <property type="project" value="UniProtKB-KW"/>
</dbReference>
<evidence type="ECO:0000313" key="10">
    <source>
        <dbReference type="Proteomes" id="UP000265692"/>
    </source>
</evidence>
<dbReference type="InterPro" id="IPR029068">
    <property type="entry name" value="Glyas_Bleomycin-R_OHBP_Dase"/>
</dbReference>
<dbReference type="Proteomes" id="UP000265692">
    <property type="component" value="Unassembled WGS sequence"/>
</dbReference>
<evidence type="ECO:0000256" key="7">
    <source>
        <dbReference type="ARBA" id="ARBA00023002"/>
    </source>
</evidence>
<dbReference type="SUPFAM" id="SSF54593">
    <property type="entry name" value="Glyoxalase/Bleomycin resistance protein/Dihydroxybiphenyl dioxygenase"/>
    <property type="match status" value="1"/>
</dbReference>
<evidence type="ECO:0000256" key="4">
    <source>
        <dbReference type="ARBA" id="ARBA00022737"/>
    </source>
</evidence>
<proteinExistence type="inferred from homology"/>
<keyword evidence="4" id="KW-0677">Repeat</keyword>
<dbReference type="Pfam" id="PF22247">
    <property type="entry name" value="Diox-like_N"/>
    <property type="match status" value="1"/>
</dbReference>
<comment type="similarity">
    <text evidence="1">Belongs to the extradiol ring-cleavage dioxygenase family.</text>
</comment>
<keyword evidence="7" id="KW-0560">Oxidoreductase</keyword>
<keyword evidence="6 9" id="KW-0223">Dioxygenase</keyword>
<dbReference type="OrthoDB" id="317332at2"/>
<comment type="subunit">
    <text evidence="2">Homotetramer.</text>
</comment>
<dbReference type="PANTHER" id="PTHR36113">
    <property type="entry name" value="LYASE, PUTATIVE-RELATED-RELATED"/>
    <property type="match status" value="1"/>
</dbReference>
<comment type="caution">
    <text evidence="9">The sequence shown here is derived from an EMBL/GenBank/DDBJ whole genome shotgun (WGS) entry which is preliminary data.</text>
</comment>
<dbReference type="AlphaFoldDB" id="A0A396SA76"/>
<reference evidence="9 10" key="1">
    <citation type="submission" date="2018-08" db="EMBL/GenBank/DDBJ databases">
        <title>Lysinibacillus sp. YLB-03 draft genome sequence.</title>
        <authorList>
            <person name="Yu L."/>
        </authorList>
    </citation>
    <scope>NUCLEOTIDE SEQUENCE [LARGE SCALE GENOMIC DNA]</scope>
    <source>
        <strain evidence="9 10">YLB-03</strain>
    </source>
</reference>
<dbReference type="PANTHER" id="PTHR36113:SF6">
    <property type="entry name" value="FOSFOMYCIN RESISTANCE PROTEIN FOSX"/>
    <property type="match status" value="1"/>
</dbReference>
<keyword evidence="10" id="KW-1185">Reference proteome</keyword>
<dbReference type="InterPro" id="IPR037523">
    <property type="entry name" value="VOC_core"/>
</dbReference>
<organism evidence="9 10">
    <name type="scientific">Ureibacillus yapensis</name>
    <dbReference type="NCBI Taxonomy" id="2304605"/>
    <lineage>
        <taxon>Bacteria</taxon>
        <taxon>Bacillati</taxon>
        <taxon>Bacillota</taxon>
        <taxon>Bacilli</taxon>
        <taxon>Bacillales</taxon>
        <taxon>Caryophanaceae</taxon>
        <taxon>Ureibacillus</taxon>
    </lineage>
</organism>
<feature type="domain" description="VOC" evidence="8">
    <location>
        <begin position="181"/>
        <end position="304"/>
    </location>
</feature>
<evidence type="ECO:0000256" key="5">
    <source>
        <dbReference type="ARBA" id="ARBA00022797"/>
    </source>
</evidence>
<keyword evidence="5" id="KW-0058">Aromatic hydrocarbons catabolism</keyword>
<dbReference type="InterPro" id="IPR051332">
    <property type="entry name" value="Fosfomycin_Res_Enzymes"/>
</dbReference>
<keyword evidence="3" id="KW-0479">Metal-binding</keyword>
<dbReference type="Gene3D" id="3.10.180.10">
    <property type="entry name" value="2,3-Dihydroxybiphenyl 1,2-Dioxygenase, domain 1"/>
    <property type="match status" value="2"/>
</dbReference>
<dbReference type="InterPro" id="IPR054560">
    <property type="entry name" value="XylE-like_N"/>
</dbReference>
<dbReference type="EMBL" id="QWEI01000003">
    <property type="protein sequence ID" value="RHW37681.1"/>
    <property type="molecule type" value="Genomic_DNA"/>
</dbReference>
<dbReference type="PROSITE" id="PS51819">
    <property type="entry name" value="VOC"/>
    <property type="match status" value="2"/>
</dbReference>
<dbReference type="Pfam" id="PF00903">
    <property type="entry name" value="Glyoxalase"/>
    <property type="match status" value="1"/>
</dbReference>
<evidence type="ECO:0000256" key="2">
    <source>
        <dbReference type="ARBA" id="ARBA00011881"/>
    </source>
</evidence>
<gene>
    <name evidence="9" type="ORF">D1B33_07980</name>
</gene>
<dbReference type="InterPro" id="IPR004360">
    <property type="entry name" value="Glyas_Fos-R_dOase_dom"/>
</dbReference>
<protein>
    <submittedName>
        <fullName evidence="9">2,3-dihydroxybiphenyl 1,2-dioxygenase</fullName>
    </submittedName>
</protein>
<dbReference type="GO" id="GO:0051213">
    <property type="term" value="F:dioxygenase activity"/>
    <property type="evidence" value="ECO:0007669"/>
    <property type="project" value="UniProtKB-KW"/>
</dbReference>
<evidence type="ECO:0000256" key="3">
    <source>
        <dbReference type="ARBA" id="ARBA00022723"/>
    </source>
</evidence>
<name>A0A396SA76_9BACL</name>